<reference evidence="2" key="1">
    <citation type="submission" date="2019-10" db="EMBL/GenBank/DDBJ databases">
        <authorList>
            <person name="Soares A.E.R."/>
            <person name="Aleixo A."/>
            <person name="Schneider P."/>
            <person name="Miyaki C.Y."/>
            <person name="Schneider M.P."/>
            <person name="Mello C."/>
            <person name="Vasconcelos A.T.R."/>
        </authorList>
    </citation>
    <scope>NUCLEOTIDE SEQUENCE</scope>
    <source>
        <tissue evidence="2">Muscle</tissue>
    </source>
</reference>
<proteinExistence type="predicted"/>
<name>A0ABQ9CRB1_9PASS</name>
<evidence type="ECO:0000313" key="2">
    <source>
        <dbReference type="EMBL" id="KAJ7404310.1"/>
    </source>
</evidence>
<gene>
    <name evidence="2" type="ORF">WISP_146133</name>
</gene>
<accession>A0ABQ9CRB1</accession>
<organism evidence="2 3">
    <name type="scientific">Willisornis vidua</name>
    <name type="common">Xingu scale-backed antbird</name>
    <dbReference type="NCBI Taxonomy" id="1566151"/>
    <lineage>
        <taxon>Eukaryota</taxon>
        <taxon>Metazoa</taxon>
        <taxon>Chordata</taxon>
        <taxon>Craniata</taxon>
        <taxon>Vertebrata</taxon>
        <taxon>Euteleostomi</taxon>
        <taxon>Archelosauria</taxon>
        <taxon>Archosauria</taxon>
        <taxon>Dinosauria</taxon>
        <taxon>Saurischia</taxon>
        <taxon>Theropoda</taxon>
        <taxon>Coelurosauria</taxon>
        <taxon>Aves</taxon>
        <taxon>Neognathae</taxon>
        <taxon>Neoaves</taxon>
        <taxon>Telluraves</taxon>
        <taxon>Australaves</taxon>
        <taxon>Passeriformes</taxon>
        <taxon>Thamnophilidae</taxon>
        <taxon>Willisornis</taxon>
    </lineage>
</organism>
<comment type="caution">
    <text evidence="2">The sequence shown here is derived from an EMBL/GenBank/DDBJ whole genome shotgun (WGS) entry which is preliminary data.</text>
</comment>
<dbReference type="Proteomes" id="UP001145742">
    <property type="component" value="Unassembled WGS sequence"/>
</dbReference>
<feature type="transmembrane region" description="Helical" evidence="1">
    <location>
        <begin position="15"/>
        <end position="34"/>
    </location>
</feature>
<keyword evidence="1" id="KW-1133">Transmembrane helix</keyword>
<keyword evidence="1" id="KW-0472">Membrane</keyword>
<sequence length="274" mass="30701">MPAEPELVADNRLEFIFSVWVITTYALVTLIEILGTDGDYKFLLVLQKFARCQWSTSSLPVVQELESGGYCQFLPLFRKRSSSCFTLGSLSKSSTNFSNHETSGIFITARIFIVKLRQSKSGYVVQDFALIFVHTVSASPLCHVALKMAFPSDMFTFPVFGFAFNKLVQPTCGNPADKESGHTVWSAAGWYMQRDLNKSEDWAVTNHMKFSKRKYWILHLEYGNPGCSCRLGNEMLAGNAMERDLVDGKLNISQQCPGSQEGQPCPGGHQAQHW</sequence>
<keyword evidence="1" id="KW-0812">Transmembrane</keyword>
<keyword evidence="3" id="KW-1185">Reference proteome</keyword>
<evidence type="ECO:0000256" key="1">
    <source>
        <dbReference type="SAM" id="Phobius"/>
    </source>
</evidence>
<dbReference type="EMBL" id="WHWB01034779">
    <property type="protein sequence ID" value="KAJ7404310.1"/>
    <property type="molecule type" value="Genomic_DNA"/>
</dbReference>
<protein>
    <submittedName>
        <fullName evidence="2">Uncharacterized protein</fullName>
    </submittedName>
</protein>
<evidence type="ECO:0000313" key="3">
    <source>
        <dbReference type="Proteomes" id="UP001145742"/>
    </source>
</evidence>